<evidence type="ECO:0000313" key="2">
    <source>
        <dbReference type="Proteomes" id="UP001302812"/>
    </source>
</evidence>
<gene>
    <name evidence="1" type="ORF">N656DRAFT_231111</name>
</gene>
<dbReference type="EMBL" id="MU853333">
    <property type="protein sequence ID" value="KAK4116222.1"/>
    <property type="molecule type" value="Genomic_DNA"/>
</dbReference>
<comment type="caution">
    <text evidence="1">The sequence shown here is derived from an EMBL/GenBank/DDBJ whole genome shotgun (WGS) entry which is preliminary data.</text>
</comment>
<reference evidence="1" key="1">
    <citation type="journal article" date="2023" name="Mol. Phylogenet. Evol.">
        <title>Genome-scale phylogeny and comparative genomics of the fungal order Sordariales.</title>
        <authorList>
            <person name="Hensen N."/>
            <person name="Bonometti L."/>
            <person name="Westerberg I."/>
            <person name="Brannstrom I.O."/>
            <person name="Guillou S."/>
            <person name="Cros-Aarteil S."/>
            <person name="Calhoun S."/>
            <person name="Haridas S."/>
            <person name="Kuo A."/>
            <person name="Mondo S."/>
            <person name="Pangilinan J."/>
            <person name="Riley R."/>
            <person name="LaButti K."/>
            <person name="Andreopoulos B."/>
            <person name="Lipzen A."/>
            <person name="Chen C."/>
            <person name="Yan M."/>
            <person name="Daum C."/>
            <person name="Ng V."/>
            <person name="Clum A."/>
            <person name="Steindorff A."/>
            <person name="Ohm R.A."/>
            <person name="Martin F."/>
            <person name="Silar P."/>
            <person name="Natvig D.O."/>
            <person name="Lalanne C."/>
            <person name="Gautier V."/>
            <person name="Ament-Velasquez S.L."/>
            <person name="Kruys A."/>
            <person name="Hutchinson M.I."/>
            <person name="Powell A.J."/>
            <person name="Barry K."/>
            <person name="Miller A.N."/>
            <person name="Grigoriev I.V."/>
            <person name="Debuchy R."/>
            <person name="Gladieux P."/>
            <person name="Hiltunen Thoren M."/>
            <person name="Johannesson H."/>
        </authorList>
    </citation>
    <scope>NUCLEOTIDE SEQUENCE</scope>
    <source>
        <strain evidence="1">CBS 508.74</strain>
    </source>
</reference>
<dbReference type="GeneID" id="89933086"/>
<evidence type="ECO:0000313" key="1">
    <source>
        <dbReference type="EMBL" id="KAK4116222.1"/>
    </source>
</evidence>
<reference evidence="1" key="2">
    <citation type="submission" date="2023-05" db="EMBL/GenBank/DDBJ databases">
        <authorList>
            <consortium name="Lawrence Berkeley National Laboratory"/>
            <person name="Steindorff A."/>
            <person name="Hensen N."/>
            <person name="Bonometti L."/>
            <person name="Westerberg I."/>
            <person name="Brannstrom I.O."/>
            <person name="Guillou S."/>
            <person name="Cros-Aarteil S."/>
            <person name="Calhoun S."/>
            <person name="Haridas S."/>
            <person name="Kuo A."/>
            <person name="Mondo S."/>
            <person name="Pangilinan J."/>
            <person name="Riley R."/>
            <person name="Labutti K."/>
            <person name="Andreopoulos B."/>
            <person name="Lipzen A."/>
            <person name="Chen C."/>
            <person name="Yanf M."/>
            <person name="Daum C."/>
            <person name="Ng V."/>
            <person name="Clum A."/>
            <person name="Ohm R."/>
            <person name="Martin F."/>
            <person name="Silar P."/>
            <person name="Natvig D."/>
            <person name="Lalanne C."/>
            <person name="Gautier V."/>
            <person name="Ament-Velasquez S.L."/>
            <person name="Kruys A."/>
            <person name="Hutchinson M.I."/>
            <person name="Powell A.J."/>
            <person name="Barry K."/>
            <person name="Miller A.N."/>
            <person name="Grigoriev I.V."/>
            <person name="Debuchy R."/>
            <person name="Gladieux P."/>
            <person name="Thoren M.H."/>
            <person name="Johannesson H."/>
        </authorList>
    </citation>
    <scope>NUCLEOTIDE SEQUENCE</scope>
    <source>
        <strain evidence="1">CBS 508.74</strain>
    </source>
</reference>
<dbReference type="AlphaFoldDB" id="A0AAN6TKK3"/>
<accession>A0AAN6TKK3</accession>
<protein>
    <submittedName>
        <fullName evidence="1">Uncharacterized protein</fullName>
    </submittedName>
</protein>
<dbReference type="RefSeq" id="XP_064673792.1">
    <property type="nucleotide sequence ID" value="XM_064808963.1"/>
</dbReference>
<dbReference type="Proteomes" id="UP001302812">
    <property type="component" value="Unassembled WGS sequence"/>
</dbReference>
<keyword evidence="2" id="KW-1185">Reference proteome</keyword>
<organism evidence="1 2">
    <name type="scientific">Canariomyces notabilis</name>
    <dbReference type="NCBI Taxonomy" id="2074819"/>
    <lineage>
        <taxon>Eukaryota</taxon>
        <taxon>Fungi</taxon>
        <taxon>Dikarya</taxon>
        <taxon>Ascomycota</taxon>
        <taxon>Pezizomycotina</taxon>
        <taxon>Sordariomycetes</taxon>
        <taxon>Sordariomycetidae</taxon>
        <taxon>Sordariales</taxon>
        <taxon>Chaetomiaceae</taxon>
        <taxon>Canariomyces</taxon>
    </lineage>
</organism>
<sequence length="255" mass="27873">MLYFLVVGSGLRVQVPDAPRTTMNTGKQCSGSCHFTVSNSSIRQSTATTINICTRHCLPNKVPGSCHSHHDFYLTTSSVQFCRSFSSRYESHQLQKRLPDGATDSALQLIRRVVPKLTRCHLIIAPGNTLQLTAHLRSASEVWVGIIRRLPPNKVDVHEQAKWLESVGNRVNCSQAPVALLLRGKHTVGPGVVPAIFTTGIGSPAFLAPVLTDQPPSRSSCNSRLLPECWTRETKRGALCTVAVCGRLMGRATHE</sequence>
<name>A0AAN6TKK3_9PEZI</name>
<proteinExistence type="predicted"/>